<proteinExistence type="predicted"/>
<evidence type="ECO:0000313" key="1">
    <source>
        <dbReference type="EMBL" id="DAD89911.1"/>
    </source>
</evidence>
<evidence type="ECO:0008006" key="2">
    <source>
        <dbReference type="Google" id="ProtNLM"/>
    </source>
</evidence>
<dbReference type="NCBIfam" id="NF047581">
    <property type="entry name" value="gp105_phage_fam"/>
    <property type="match status" value="1"/>
</dbReference>
<reference evidence="1" key="1">
    <citation type="journal article" date="2021" name="Proc. Natl. Acad. Sci. U.S.A.">
        <title>A Catalog of Tens of Thousands of Viruses from Human Metagenomes Reveals Hidden Associations with Chronic Diseases.</title>
        <authorList>
            <person name="Tisza M.J."/>
            <person name="Buck C.B."/>
        </authorList>
    </citation>
    <scope>NUCLEOTIDE SEQUENCE</scope>
    <source>
        <strain evidence="1">CtxfQ4</strain>
    </source>
</reference>
<organism evidence="1">
    <name type="scientific">Siphoviridae sp. ctxfQ4</name>
    <dbReference type="NCBI Taxonomy" id="2826521"/>
    <lineage>
        <taxon>Viruses</taxon>
        <taxon>Duplodnaviria</taxon>
        <taxon>Heunggongvirae</taxon>
        <taxon>Uroviricota</taxon>
        <taxon>Caudoviricetes</taxon>
    </lineage>
</organism>
<protein>
    <recommendedName>
        <fullName evidence="2">DUF3277 family protein</fullName>
    </recommendedName>
</protein>
<accession>A0A8S5N6E8</accession>
<dbReference type="Pfam" id="PF11681">
    <property type="entry name" value="Phage_Tube_PhiTE"/>
    <property type="match status" value="1"/>
</dbReference>
<sequence length="134" mass="14348">MDITGYDPKKVNVNIDGMILTGFASDGIITVSKNEDAVTPNVGCQGDVVYEENANESGTIAITLQATSSSLPRLRNLASNRKQFSVSVSDANDDDSINISAQRCRITKLPDLSRGKNTGTVTVNIYVPNLVVRS</sequence>
<dbReference type="InterPro" id="IPR021695">
    <property type="entry name" value="Phage_KPP10_Orf10"/>
</dbReference>
<name>A0A8S5N6E8_9CAUD</name>
<dbReference type="EMBL" id="BK015072">
    <property type="protein sequence ID" value="DAD89911.1"/>
    <property type="molecule type" value="Genomic_DNA"/>
</dbReference>